<accession>A0A1F7ULE4</accession>
<comment type="caution">
    <text evidence="1">The sequence shown here is derived from an EMBL/GenBank/DDBJ whole genome shotgun (WGS) entry which is preliminary data.</text>
</comment>
<protein>
    <submittedName>
        <fullName evidence="1">Uncharacterized protein</fullName>
    </submittedName>
</protein>
<proteinExistence type="predicted"/>
<dbReference type="AlphaFoldDB" id="A0A1F7ULE4"/>
<reference evidence="1 2" key="1">
    <citation type="journal article" date="2016" name="Nat. Commun.">
        <title>Thousands of microbial genomes shed light on interconnected biogeochemical processes in an aquifer system.</title>
        <authorList>
            <person name="Anantharaman K."/>
            <person name="Brown C.T."/>
            <person name="Hug L.A."/>
            <person name="Sharon I."/>
            <person name="Castelle C.J."/>
            <person name="Probst A.J."/>
            <person name="Thomas B.C."/>
            <person name="Singh A."/>
            <person name="Wilkins M.J."/>
            <person name="Karaoz U."/>
            <person name="Brodie E.L."/>
            <person name="Williams K.H."/>
            <person name="Hubbard S.S."/>
            <person name="Banfield J.F."/>
        </authorList>
    </citation>
    <scope>NUCLEOTIDE SEQUENCE [LARGE SCALE GENOMIC DNA]</scope>
</reference>
<evidence type="ECO:0000313" key="1">
    <source>
        <dbReference type="EMBL" id="OGL79103.1"/>
    </source>
</evidence>
<dbReference type="EMBL" id="MGEH01000018">
    <property type="protein sequence ID" value="OGL79103.1"/>
    <property type="molecule type" value="Genomic_DNA"/>
</dbReference>
<dbReference type="STRING" id="1802399.A3E39_02560"/>
<sequence>MNRLAKTLFVFPWALAIAALAWLVVQRFPPSGTVVFDVPFDGTSAWIDPFLPAERTTRPGLQADEGWSGQRVVQDPVYTSARLPGVYDEVDLEIEFRPIRQPIIEIGLLRDPESLSFEFQPIWYAPLEREGWRGVGEGTRRGYVRSSAGASVLASSDYQKLAVWHASATSYVARDPSGPPSKVAVSLRGSHDFWAVPAGNDVSFTFEIQDVNRAKGPDTVVFRVYRGDEELTREAVGIGGSRDTAMGPVVTKNVTVTGAQPGAYRIQFSADDDVFIRSIETASQRWVVGPRLSFGDIVGFEPGIKPGVAWSDSRHLVAETFHREGLQRVTFGDAGVKVLRTHEAFTLDRTDGDVQPKRLDVPLGDMRVIGDGWFSFTPEAFFAPQPRRVTDFTDPDREGIDAILTPYIRPVAIGDDWYRATVRFAIDPTSDHLRLALSAPNVLTRAGAVDVRRFRLTYRRPPLTWSEWWRVLRQEAVNAWRRMM</sequence>
<evidence type="ECO:0000313" key="2">
    <source>
        <dbReference type="Proteomes" id="UP000176603"/>
    </source>
</evidence>
<organism evidence="1 2">
    <name type="scientific">Candidatus Uhrbacteria bacterium RIFCSPHIGHO2_12_FULL_60_25</name>
    <dbReference type="NCBI Taxonomy" id="1802399"/>
    <lineage>
        <taxon>Bacteria</taxon>
        <taxon>Candidatus Uhriibacteriota</taxon>
    </lineage>
</organism>
<dbReference type="Proteomes" id="UP000176603">
    <property type="component" value="Unassembled WGS sequence"/>
</dbReference>
<name>A0A1F7ULE4_9BACT</name>
<gene>
    <name evidence="1" type="ORF">A3E39_02560</name>
</gene>